<dbReference type="InterPro" id="IPR028908">
    <property type="entry name" value="Tox-PL_dom"/>
</dbReference>
<comment type="caution">
    <text evidence="3">The sequence shown here is derived from an EMBL/GenBank/DDBJ whole genome shotgun (WGS) entry which is preliminary data.</text>
</comment>
<sequence length="393" mass="43549">MQAHRSGRDAIAAEDRAAELSRQAAQARDQAYEARATWQWTAHRRTTLAEELQQITAEANTVAGEQQKLSQQAQGAMRDIAAWDAWLAQQPDENADQVGQLREWLDRAEQRFRQLGAHLQTLADERDARVAESVELATRQQALVEAYQRLGSDAQRMDREAAGCAAEAIRSRLDCREQLIDLVGLRPELCRWVNGAAVALVGDYEIPPGHRRPLQAEHNALEQALPGGKAPEPTAAWLSRLNGVGMRADQSRAQNCVDATLAFFDTYVRGRPRVAVPRIVDAHRSGTTRLPLRGEPAGRERLEKALDGRLETWFQQSESPATAQEAFDRVAAELRRKGHGAFAALVIGWVDGTARASAAVNHQDTIRWVDPQLGLVSDQPVPAEWVRSLEVLL</sequence>
<dbReference type="EMBL" id="BAAAGX010000023">
    <property type="protein sequence ID" value="GAA0263708.1"/>
    <property type="molecule type" value="Genomic_DNA"/>
</dbReference>
<evidence type="ECO:0000256" key="1">
    <source>
        <dbReference type="SAM" id="MobiDB-lite"/>
    </source>
</evidence>
<organism evidence="3 4">
    <name type="scientific">Cryptosporangium japonicum</name>
    <dbReference type="NCBI Taxonomy" id="80872"/>
    <lineage>
        <taxon>Bacteria</taxon>
        <taxon>Bacillati</taxon>
        <taxon>Actinomycetota</taxon>
        <taxon>Actinomycetes</taxon>
        <taxon>Cryptosporangiales</taxon>
        <taxon>Cryptosporangiaceae</taxon>
        <taxon>Cryptosporangium</taxon>
    </lineage>
</organism>
<accession>A0ABN0UWI0</accession>
<name>A0ABN0UWI0_9ACTN</name>
<feature type="region of interest" description="Disordered" evidence="1">
    <location>
        <begin position="1"/>
        <end position="25"/>
    </location>
</feature>
<keyword evidence="4" id="KW-1185">Reference proteome</keyword>
<feature type="compositionally biased region" description="Basic and acidic residues" evidence="1">
    <location>
        <begin position="1"/>
        <end position="19"/>
    </location>
</feature>
<evidence type="ECO:0000313" key="3">
    <source>
        <dbReference type="EMBL" id="GAA0263708.1"/>
    </source>
</evidence>
<protein>
    <recommendedName>
        <fullName evidence="2">Tox-PL domain-containing protein</fullName>
    </recommendedName>
</protein>
<proteinExistence type="predicted"/>
<dbReference type="Proteomes" id="UP001500967">
    <property type="component" value="Unassembled WGS sequence"/>
</dbReference>
<gene>
    <name evidence="3" type="ORF">GCM10009539_57270</name>
</gene>
<evidence type="ECO:0000313" key="4">
    <source>
        <dbReference type="Proteomes" id="UP001500967"/>
    </source>
</evidence>
<dbReference type="Pfam" id="PF15644">
    <property type="entry name" value="Gln_amidase"/>
    <property type="match status" value="1"/>
</dbReference>
<reference evidence="3 4" key="1">
    <citation type="journal article" date="2019" name="Int. J. Syst. Evol. Microbiol.">
        <title>The Global Catalogue of Microorganisms (GCM) 10K type strain sequencing project: providing services to taxonomists for standard genome sequencing and annotation.</title>
        <authorList>
            <consortium name="The Broad Institute Genomics Platform"/>
            <consortium name="The Broad Institute Genome Sequencing Center for Infectious Disease"/>
            <person name="Wu L."/>
            <person name="Ma J."/>
        </authorList>
    </citation>
    <scope>NUCLEOTIDE SEQUENCE [LARGE SCALE GENOMIC DNA]</scope>
    <source>
        <strain evidence="3 4">JCM 10425</strain>
    </source>
</reference>
<dbReference type="RefSeq" id="WP_344652022.1">
    <property type="nucleotide sequence ID" value="NZ_BAAAGX010000023.1"/>
</dbReference>
<evidence type="ECO:0000259" key="2">
    <source>
        <dbReference type="Pfam" id="PF15644"/>
    </source>
</evidence>
<feature type="domain" description="Tox-PL" evidence="2">
    <location>
        <begin position="254"/>
        <end position="374"/>
    </location>
</feature>